<dbReference type="Pfam" id="PF26177">
    <property type="entry name" value="zf_C2H2_17_1st"/>
    <property type="match status" value="1"/>
</dbReference>
<dbReference type="GO" id="GO:0008270">
    <property type="term" value="F:zinc ion binding"/>
    <property type="evidence" value="ECO:0007669"/>
    <property type="project" value="UniProtKB-KW"/>
</dbReference>
<evidence type="ECO:0000256" key="7">
    <source>
        <dbReference type="ARBA" id="ARBA00023242"/>
    </source>
</evidence>
<dbReference type="SMART" id="SM00355">
    <property type="entry name" value="ZnF_C2H2"/>
    <property type="match status" value="3"/>
</dbReference>
<feature type="region of interest" description="Disordered" evidence="9">
    <location>
        <begin position="203"/>
        <end position="235"/>
    </location>
</feature>
<dbReference type="RefSeq" id="XP_018073552.1">
    <property type="nucleotide sequence ID" value="XM_018219585.1"/>
</dbReference>
<reference evidence="11 12" key="1">
    <citation type="submission" date="2015-10" db="EMBL/GenBank/DDBJ databases">
        <title>Full genome of DAOMC 229536 Phialocephala scopiformis, a fungal endophyte of spruce producing the potent anti-insectan compound rugulosin.</title>
        <authorList>
            <consortium name="DOE Joint Genome Institute"/>
            <person name="Walker A.K."/>
            <person name="Frasz S.L."/>
            <person name="Seifert K.A."/>
            <person name="Miller J.D."/>
            <person name="Mondo S.J."/>
            <person name="Labutti K."/>
            <person name="Lipzen A."/>
            <person name="Dockter R."/>
            <person name="Kennedy M."/>
            <person name="Grigoriev I.V."/>
            <person name="Spatafora J.W."/>
        </authorList>
    </citation>
    <scope>NUCLEOTIDE SEQUENCE [LARGE SCALE GENOMIC DNA]</scope>
    <source>
        <strain evidence="11 12">CBS 120377</strain>
    </source>
</reference>
<evidence type="ECO:0000256" key="6">
    <source>
        <dbReference type="ARBA" id="ARBA00023163"/>
    </source>
</evidence>
<keyword evidence="4" id="KW-0862">Zinc</keyword>
<dbReference type="InterPro" id="IPR059095">
    <property type="entry name" value="Znf_C2H2_17_2nd"/>
</dbReference>
<evidence type="ECO:0000256" key="4">
    <source>
        <dbReference type="ARBA" id="ARBA00022833"/>
    </source>
</evidence>
<dbReference type="KEGG" id="psco:LY89DRAFT_731613"/>
<accession>A0A194XHF1</accession>
<dbReference type="Pfam" id="PF26176">
    <property type="entry name" value="zf_C2H2_17_2"/>
    <property type="match status" value="1"/>
</dbReference>
<evidence type="ECO:0000256" key="5">
    <source>
        <dbReference type="ARBA" id="ARBA00023015"/>
    </source>
</evidence>
<dbReference type="GeneID" id="28829311"/>
<dbReference type="AlphaFoldDB" id="A0A194XHF1"/>
<keyword evidence="2" id="KW-0479">Metal-binding</keyword>
<feature type="domain" description="C2H2-type" evidence="10">
    <location>
        <begin position="126"/>
        <end position="152"/>
    </location>
</feature>
<evidence type="ECO:0000256" key="1">
    <source>
        <dbReference type="ARBA" id="ARBA00004123"/>
    </source>
</evidence>
<keyword evidence="12" id="KW-1185">Reference proteome</keyword>
<sequence>MSDSADYASYQPSAEYRSVDEFIGSVSDIAIDRPEELPIPDQTSTFEPTTFQFDTHNSFPFRDATCSQQVPDDAFDMTTTIPASGDPVEGNITPLRCSITNCFEDVIFPNTAALSKHIEKKHTKPYTCLVPSCKHPQFGDKSGLERHKREVHSSQIFRCPIISCKRHTKGFNRAYNLHDHTKRCHPQASRSRAMLFPKSSRLDYQESQGRTESTDEIASPVSEVGEGRDMGQSQNNVQGIGERLEMLRRLRADLDIDIQALERTVEILRNS</sequence>
<evidence type="ECO:0000259" key="10">
    <source>
        <dbReference type="SMART" id="SM00355"/>
    </source>
</evidence>
<keyword evidence="6" id="KW-0804">Transcription</keyword>
<dbReference type="PANTHER" id="PTHR46179">
    <property type="entry name" value="ZINC FINGER PROTEIN"/>
    <property type="match status" value="1"/>
</dbReference>
<dbReference type="Proteomes" id="UP000070700">
    <property type="component" value="Unassembled WGS sequence"/>
</dbReference>
<dbReference type="GO" id="GO:0005634">
    <property type="term" value="C:nucleus"/>
    <property type="evidence" value="ECO:0007669"/>
    <property type="project" value="UniProtKB-SubCell"/>
</dbReference>
<keyword evidence="8" id="KW-0175">Coiled coil</keyword>
<feature type="domain" description="C2H2-type" evidence="10">
    <location>
        <begin position="95"/>
        <end position="122"/>
    </location>
</feature>
<feature type="domain" description="C2H2-type" evidence="10">
    <location>
        <begin position="157"/>
        <end position="185"/>
    </location>
</feature>
<evidence type="ECO:0000256" key="2">
    <source>
        <dbReference type="ARBA" id="ARBA00022723"/>
    </source>
</evidence>
<name>A0A194XHF1_MOLSC</name>
<evidence type="ECO:0000313" key="11">
    <source>
        <dbReference type="EMBL" id="KUJ19197.1"/>
    </source>
</evidence>
<keyword evidence="5" id="KW-0805">Transcription regulation</keyword>
<evidence type="ECO:0000256" key="9">
    <source>
        <dbReference type="SAM" id="MobiDB-lite"/>
    </source>
</evidence>
<dbReference type="PANTHER" id="PTHR46179:SF13">
    <property type="entry name" value="C2H2-TYPE DOMAIN-CONTAINING PROTEIN"/>
    <property type="match status" value="1"/>
</dbReference>
<dbReference type="InterPro" id="IPR051061">
    <property type="entry name" value="Zinc_finger_trans_reg"/>
</dbReference>
<dbReference type="InterPro" id="IPR059009">
    <property type="entry name" value="Znf_C2H2_17_1st"/>
</dbReference>
<dbReference type="InterPro" id="IPR013087">
    <property type="entry name" value="Znf_C2H2_type"/>
</dbReference>
<dbReference type="InParanoid" id="A0A194XHF1"/>
<keyword evidence="3" id="KW-0863">Zinc-finger</keyword>
<protein>
    <recommendedName>
        <fullName evidence="10">C2H2-type domain-containing protein</fullName>
    </recommendedName>
</protein>
<evidence type="ECO:0000313" key="12">
    <source>
        <dbReference type="Proteomes" id="UP000070700"/>
    </source>
</evidence>
<gene>
    <name evidence="11" type="ORF">LY89DRAFT_731613</name>
</gene>
<organism evidence="11 12">
    <name type="scientific">Mollisia scopiformis</name>
    <name type="common">Conifer needle endophyte fungus</name>
    <name type="synonym">Phialocephala scopiformis</name>
    <dbReference type="NCBI Taxonomy" id="149040"/>
    <lineage>
        <taxon>Eukaryota</taxon>
        <taxon>Fungi</taxon>
        <taxon>Dikarya</taxon>
        <taxon>Ascomycota</taxon>
        <taxon>Pezizomycotina</taxon>
        <taxon>Leotiomycetes</taxon>
        <taxon>Helotiales</taxon>
        <taxon>Mollisiaceae</taxon>
        <taxon>Mollisia</taxon>
    </lineage>
</organism>
<proteinExistence type="predicted"/>
<dbReference type="EMBL" id="KQ947411">
    <property type="protein sequence ID" value="KUJ19197.1"/>
    <property type="molecule type" value="Genomic_DNA"/>
</dbReference>
<keyword evidence="7" id="KW-0539">Nucleus</keyword>
<dbReference type="Gene3D" id="3.30.160.60">
    <property type="entry name" value="Classic Zinc Finger"/>
    <property type="match status" value="1"/>
</dbReference>
<feature type="coiled-coil region" evidence="8">
    <location>
        <begin position="244"/>
        <end position="271"/>
    </location>
</feature>
<comment type="subcellular location">
    <subcellularLocation>
        <location evidence="1">Nucleus</location>
    </subcellularLocation>
</comment>
<dbReference type="OrthoDB" id="5305647at2759"/>
<dbReference type="GO" id="GO:0006357">
    <property type="term" value="P:regulation of transcription by RNA polymerase II"/>
    <property type="evidence" value="ECO:0007669"/>
    <property type="project" value="TreeGrafter"/>
</dbReference>
<evidence type="ECO:0000256" key="8">
    <source>
        <dbReference type="SAM" id="Coils"/>
    </source>
</evidence>
<evidence type="ECO:0000256" key="3">
    <source>
        <dbReference type="ARBA" id="ARBA00022771"/>
    </source>
</evidence>